<accession>H8KR78</accession>
<evidence type="ECO:0008006" key="3">
    <source>
        <dbReference type="Google" id="ProtNLM"/>
    </source>
</evidence>
<dbReference type="AlphaFoldDB" id="H8KR78"/>
<evidence type="ECO:0000313" key="2">
    <source>
        <dbReference type="Proteomes" id="UP000007590"/>
    </source>
</evidence>
<dbReference type="STRING" id="929556.Solca_2241"/>
<reference evidence="1" key="1">
    <citation type="submission" date="2012-02" db="EMBL/GenBank/DDBJ databases">
        <title>The complete genome of Solitalea canadensis DSM 3403.</title>
        <authorList>
            <consortium name="US DOE Joint Genome Institute (JGI-PGF)"/>
            <person name="Lucas S."/>
            <person name="Copeland A."/>
            <person name="Lapidus A."/>
            <person name="Glavina del Rio T."/>
            <person name="Dalin E."/>
            <person name="Tice H."/>
            <person name="Bruce D."/>
            <person name="Goodwin L."/>
            <person name="Pitluck S."/>
            <person name="Peters L."/>
            <person name="Ovchinnikova G."/>
            <person name="Lu M."/>
            <person name="Kyrpides N."/>
            <person name="Mavromatis K."/>
            <person name="Ivanova N."/>
            <person name="Brettin T."/>
            <person name="Detter J.C."/>
            <person name="Han C."/>
            <person name="Larimer F."/>
            <person name="Land M."/>
            <person name="Hauser L."/>
            <person name="Markowitz V."/>
            <person name="Cheng J.-F."/>
            <person name="Hugenholtz P."/>
            <person name="Woyke T."/>
            <person name="Wu D."/>
            <person name="Spring S."/>
            <person name="Schroeder M."/>
            <person name="Kopitz M."/>
            <person name="Brambilla E."/>
            <person name="Klenk H.-P."/>
            <person name="Eisen J.A."/>
        </authorList>
    </citation>
    <scope>NUCLEOTIDE SEQUENCE</scope>
    <source>
        <strain evidence="1">DSM 3403</strain>
    </source>
</reference>
<name>H8KR78_SOLCM</name>
<sequence>MSENILHSRLKIKVGQRLLVLNASADYLKQLQPLPENCILENEISDGLYDLVHLFAKTTAELNDLVKAVLNQLSNDTVFWISFPKKSSGFQSDLTMYTGWEVLDQSNYNGISMVSLDDNWSACRFKPRGTSKKTDLCNDSIQKQDKYSTYIDVENKVIKLLPEDLAKELKGNTTAENFFHTLSYTNRKEYLMWILTAKQDNTRTDRIQKTLAKLMAQKKNPTEK</sequence>
<proteinExistence type="predicted"/>
<dbReference type="KEGG" id="scn:Solca_2241"/>
<organism evidence="1 2">
    <name type="scientific">Solitalea canadensis (strain ATCC 29591 / DSM 3403 / JCM 21819 / LMG 8368 / NBRC 15130 / NCIMB 12057 / USAM 9D)</name>
    <name type="common">Flexibacter canadensis</name>
    <dbReference type="NCBI Taxonomy" id="929556"/>
    <lineage>
        <taxon>Bacteria</taxon>
        <taxon>Pseudomonadati</taxon>
        <taxon>Bacteroidota</taxon>
        <taxon>Sphingobacteriia</taxon>
        <taxon>Sphingobacteriales</taxon>
        <taxon>Sphingobacteriaceae</taxon>
        <taxon>Solitalea</taxon>
    </lineage>
</organism>
<dbReference type="EMBL" id="CP003349">
    <property type="protein sequence ID" value="AFD07284.1"/>
    <property type="molecule type" value="Genomic_DNA"/>
</dbReference>
<dbReference type="HOGENOM" id="CLU_1203629_0_0_10"/>
<dbReference type="Pfam" id="PF13376">
    <property type="entry name" value="OmdA"/>
    <property type="match status" value="1"/>
</dbReference>
<keyword evidence="2" id="KW-1185">Reference proteome</keyword>
<protein>
    <recommendedName>
        <fullName evidence="3">Bacteriocin-protection, YdeI or OmpD-Associated</fullName>
    </recommendedName>
</protein>
<dbReference type="Proteomes" id="UP000007590">
    <property type="component" value="Chromosome"/>
</dbReference>
<gene>
    <name evidence="1" type="ordered locus">Solca_2241</name>
</gene>
<dbReference type="RefSeq" id="WP_014680511.1">
    <property type="nucleotide sequence ID" value="NC_017770.1"/>
</dbReference>
<dbReference type="eggNOG" id="COG4430">
    <property type="taxonomic scope" value="Bacteria"/>
</dbReference>
<evidence type="ECO:0000313" key="1">
    <source>
        <dbReference type="EMBL" id="AFD07284.1"/>
    </source>
</evidence>
<dbReference type="OrthoDB" id="9800461at2"/>